<dbReference type="HOGENOM" id="CLU_2798972_0_0_1"/>
<evidence type="ECO:0000313" key="2">
    <source>
        <dbReference type="Proteomes" id="UP000011115"/>
    </source>
</evidence>
<dbReference type="AlphaFoldDB" id="M1CW22"/>
<dbReference type="Gramene" id="PGSC0003DMT400076005">
    <property type="protein sequence ID" value="PGSC0003DMT400076005"/>
    <property type="gene ID" value="PGSC0003DMG403029558"/>
</dbReference>
<evidence type="ECO:0000313" key="1">
    <source>
        <dbReference type="EnsemblPlants" id="PGSC0003DMT400076005"/>
    </source>
</evidence>
<organism evidence="1 2">
    <name type="scientific">Solanum tuberosum</name>
    <name type="common">Potato</name>
    <dbReference type="NCBI Taxonomy" id="4113"/>
    <lineage>
        <taxon>Eukaryota</taxon>
        <taxon>Viridiplantae</taxon>
        <taxon>Streptophyta</taxon>
        <taxon>Embryophyta</taxon>
        <taxon>Tracheophyta</taxon>
        <taxon>Spermatophyta</taxon>
        <taxon>Magnoliopsida</taxon>
        <taxon>eudicotyledons</taxon>
        <taxon>Gunneridae</taxon>
        <taxon>Pentapetalae</taxon>
        <taxon>asterids</taxon>
        <taxon>lamiids</taxon>
        <taxon>Solanales</taxon>
        <taxon>Solanaceae</taxon>
        <taxon>Solanoideae</taxon>
        <taxon>Solaneae</taxon>
        <taxon>Solanum</taxon>
    </lineage>
</organism>
<reference evidence="1" key="2">
    <citation type="submission" date="2015-06" db="UniProtKB">
        <authorList>
            <consortium name="EnsemblPlants"/>
        </authorList>
    </citation>
    <scope>IDENTIFICATION</scope>
    <source>
        <strain evidence="1">DM1-3 516 R44</strain>
    </source>
</reference>
<dbReference type="InParanoid" id="M1CW22"/>
<accession>M1CW22</accession>
<proteinExistence type="predicted"/>
<dbReference type="EnsemblPlants" id="PGSC0003DMT400076005">
    <property type="protein sequence ID" value="PGSC0003DMT400076005"/>
    <property type="gene ID" value="PGSC0003DMG403029558"/>
</dbReference>
<reference evidence="2" key="1">
    <citation type="journal article" date="2011" name="Nature">
        <title>Genome sequence and analysis of the tuber crop potato.</title>
        <authorList>
            <consortium name="The Potato Genome Sequencing Consortium"/>
        </authorList>
    </citation>
    <scope>NUCLEOTIDE SEQUENCE [LARGE SCALE GENOMIC DNA]</scope>
    <source>
        <strain evidence="2">cv. DM1-3 516 R44</strain>
    </source>
</reference>
<dbReference type="Proteomes" id="UP000011115">
    <property type="component" value="Unassembled WGS sequence"/>
</dbReference>
<dbReference type="PaxDb" id="4113-PGSC0003DMT400076005"/>
<sequence>MLLFKRFTPANRGFGSMLWLGSRTKDKDPPLCFKLYEFLTVVTSLKYMISVEAGYSKQLAVLVYFNFN</sequence>
<keyword evidence="2" id="KW-1185">Reference proteome</keyword>
<name>M1CW22_SOLTU</name>
<protein>
    <submittedName>
        <fullName evidence="1">Galactokinase</fullName>
    </submittedName>
</protein>